<feature type="region of interest" description="Disordered" evidence="1">
    <location>
        <begin position="936"/>
        <end position="956"/>
    </location>
</feature>
<feature type="region of interest" description="Disordered" evidence="1">
    <location>
        <begin position="844"/>
        <end position="882"/>
    </location>
</feature>
<sequence length="1184" mass="127253">MSDYYDAWSANKRKKSLGANPSSSRLRRQQQQQYHQRSFAPTTTSTTTTTATTSATAASPVAQSSPLTLDHPALPPISISPALPRPTNTTTTIPFKAGPSGTTPSHKTTDATPTMPTTATGSTKSPRPRPISAWRFSRTIFDSSLRSSSNDGPSSYVADFDDVDEDDDDEDDDDDDDEDDEAESDSNNNNVSSYLLHVSVIPRIQGPTSSGTSTTTSTAPNFRNPLKWSGGASTTRLTPVTQVQQLRQVEHRPIIEQLDTPDERLGAVYSPYTGLARSSPALSGEALLAPADHPQSTTTFNTRLYPQPILQHLNYLSDQQGQTPLSLAKTSVSGKNQQQGRRPRPWSQVIWESPLLGEGSQSDQHQQQSQQSQQHARDHLITVGLRPDTAYPALRKDMFTPVSAAMEKDKERVLSKSVRINIDGDVTSTSSVGSTIYPRIPAQTGDSSNGLTPKRELSHGRKTMNRISLGSGFYASIEPISLSAATPSTPKTRRQLVRLPARPQSVFIPSTAHHFPISGSGNTSGAAAQLSGGRLGVGLPTDQFKRRRHKSQQLEMRGDSPRAVPIPWQQLAPMGAQDNSKTFHGIGSVPASPIPTLKKGGSHENNFGATTLYPLNEAPEPVRLPPASTPRKSSLFTKPNAPYMHHQHRSSQSQEQGLPCINPSPPTSSPTSYSFSSPSQQRSSSHTPSWFLPALLESSSSYLLKKALPFSTTSTSTPSSSSPKRATFGIHHSGSTPSPTRILSSSNNNTSSYSPDRTLASSSHLHYPRPQQHSYRHSSLQTRQSLPVSGSSSSSSHYHRDSTSSNTGNQGDSLLKKSRRKLTASLTPTSFFSSITSSNSNSINDTNATSNCHHQQHSSIPVSGTSNNNSSNNSTTTTKTSLWKRDSSSVLFPFSLVSYESGGLLGEIKNTSTAICTNAPSSVVAPGTPLPPGVIVSTGVPPLKDPSSSSLVSPSPTLGPMIVPTISIITPPAFPRSPGSSSTLGSSRSHGEFDSRSSSPTRRSHLASELVHGGVHQSGVSRYGDGEDGSQDDSGDGEHENGDSEEDEDEDEDNEDDETTCSDEEEIYGHSGLNGSIVIQKSHVAVYEINARWGSRLMMFLVTLGGIFCALSGGLCAEHHCKDLQLCLDDYQDHGDWCGPSGVDGAPYMLTVGLSMCTFGLYAMTYLRSPISRLVGYSEIDQFL</sequence>
<dbReference type="AlphaFoldDB" id="A0A9P6F1W3"/>
<feature type="compositionally biased region" description="Polar residues" evidence="1">
    <location>
        <begin position="140"/>
        <end position="153"/>
    </location>
</feature>
<feature type="compositionally biased region" description="Low complexity" evidence="1">
    <location>
        <begin position="976"/>
        <end position="988"/>
    </location>
</feature>
<feature type="compositionally biased region" description="Low complexity" evidence="1">
    <location>
        <begin position="360"/>
        <end position="374"/>
    </location>
</feature>
<keyword evidence="3" id="KW-1185">Reference proteome</keyword>
<feature type="compositionally biased region" description="Acidic residues" evidence="1">
    <location>
        <begin position="159"/>
        <end position="184"/>
    </location>
</feature>
<feature type="region of interest" description="Disordered" evidence="1">
    <location>
        <begin position="537"/>
        <end position="560"/>
    </location>
</feature>
<feature type="compositionally biased region" description="Low complexity" evidence="1">
    <location>
        <begin position="744"/>
        <end position="754"/>
    </location>
</feature>
<feature type="region of interest" description="Disordered" evidence="1">
    <location>
        <begin position="711"/>
        <end position="814"/>
    </location>
</feature>
<feature type="compositionally biased region" description="Polar residues" evidence="1">
    <location>
        <begin position="733"/>
        <end position="743"/>
    </location>
</feature>
<dbReference type="Proteomes" id="UP000723463">
    <property type="component" value="Unassembled WGS sequence"/>
</dbReference>
<feature type="region of interest" description="Disordered" evidence="1">
    <location>
        <begin position="322"/>
        <end position="377"/>
    </location>
</feature>
<feature type="compositionally biased region" description="Low complexity" evidence="1">
    <location>
        <begin position="865"/>
        <end position="881"/>
    </location>
</feature>
<proteinExistence type="predicted"/>
<feature type="compositionally biased region" description="Low complexity" evidence="1">
    <location>
        <begin position="208"/>
        <end position="218"/>
    </location>
</feature>
<feature type="compositionally biased region" description="Low complexity" evidence="1">
    <location>
        <begin position="941"/>
        <end position="956"/>
    </location>
</feature>
<feature type="region of interest" description="Disordered" evidence="1">
    <location>
        <begin position="1"/>
        <end position="233"/>
    </location>
</feature>
<protein>
    <submittedName>
        <fullName evidence="2">Uncharacterized protein</fullName>
    </submittedName>
</protein>
<evidence type="ECO:0000313" key="2">
    <source>
        <dbReference type="EMBL" id="KAF9540455.1"/>
    </source>
</evidence>
<feature type="region of interest" description="Disordered" evidence="1">
    <location>
        <begin position="439"/>
        <end position="460"/>
    </location>
</feature>
<feature type="compositionally biased region" description="Low complexity" evidence="1">
    <location>
        <begin position="711"/>
        <end position="723"/>
    </location>
</feature>
<feature type="region of interest" description="Disordered" evidence="1">
    <location>
        <begin position="579"/>
        <end position="687"/>
    </location>
</feature>
<feature type="compositionally biased region" description="Polar residues" evidence="1">
    <location>
        <begin position="771"/>
        <end position="784"/>
    </location>
</feature>
<name>A0A9P6F1W3_9FUNG</name>
<evidence type="ECO:0000256" key="1">
    <source>
        <dbReference type="SAM" id="MobiDB-lite"/>
    </source>
</evidence>
<feature type="compositionally biased region" description="Low complexity" evidence="1">
    <location>
        <begin position="29"/>
        <end position="59"/>
    </location>
</feature>
<accession>A0A9P6F1W3</accession>
<feature type="compositionally biased region" description="Acidic residues" evidence="1">
    <location>
        <begin position="1043"/>
        <end position="1062"/>
    </location>
</feature>
<dbReference type="EMBL" id="JAAAXW010000200">
    <property type="protein sequence ID" value="KAF9540455.1"/>
    <property type="molecule type" value="Genomic_DNA"/>
</dbReference>
<feature type="compositionally biased region" description="Acidic residues" evidence="1">
    <location>
        <begin position="1026"/>
        <end position="1035"/>
    </location>
</feature>
<reference evidence="2" key="1">
    <citation type="journal article" date="2020" name="Fungal Divers.">
        <title>Resolving the Mortierellaceae phylogeny through synthesis of multi-gene phylogenetics and phylogenomics.</title>
        <authorList>
            <person name="Vandepol N."/>
            <person name="Liber J."/>
            <person name="Desiro A."/>
            <person name="Na H."/>
            <person name="Kennedy M."/>
            <person name="Barry K."/>
            <person name="Grigoriev I.V."/>
            <person name="Miller A.N."/>
            <person name="O'Donnell K."/>
            <person name="Stajich J.E."/>
            <person name="Bonito G."/>
        </authorList>
    </citation>
    <scope>NUCLEOTIDE SEQUENCE</scope>
    <source>
        <strain evidence="2">NRRL 2591</strain>
    </source>
</reference>
<feature type="compositionally biased region" description="Low complexity" evidence="1">
    <location>
        <begin position="669"/>
        <end position="687"/>
    </location>
</feature>
<feature type="compositionally biased region" description="Polar residues" evidence="1">
    <location>
        <begin position="322"/>
        <end position="340"/>
    </location>
</feature>
<organism evidence="2 3">
    <name type="scientific">Mortierella hygrophila</name>
    <dbReference type="NCBI Taxonomy" id="979708"/>
    <lineage>
        <taxon>Eukaryota</taxon>
        <taxon>Fungi</taxon>
        <taxon>Fungi incertae sedis</taxon>
        <taxon>Mucoromycota</taxon>
        <taxon>Mortierellomycotina</taxon>
        <taxon>Mortierellomycetes</taxon>
        <taxon>Mortierellales</taxon>
        <taxon>Mortierellaceae</taxon>
        <taxon>Mortierella</taxon>
    </lineage>
</organism>
<comment type="caution">
    <text evidence="2">The sequence shown here is derived from an EMBL/GenBank/DDBJ whole genome shotgun (WGS) entry which is preliminary data.</text>
</comment>
<feature type="region of interest" description="Disordered" evidence="1">
    <location>
        <begin position="969"/>
        <end position="1062"/>
    </location>
</feature>
<feature type="compositionally biased region" description="Low complexity" evidence="1">
    <location>
        <begin position="785"/>
        <end position="796"/>
    </location>
</feature>
<gene>
    <name evidence="2" type="ORF">EC957_004295</name>
</gene>
<evidence type="ECO:0000313" key="3">
    <source>
        <dbReference type="Proteomes" id="UP000723463"/>
    </source>
</evidence>
<feature type="compositionally biased region" description="Low complexity" evidence="1">
    <location>
        <begin position="110"/>
        <end position="125"/>
    </location>
</feature>